<sequence>MAAHGILKDVTWAGEALIEPGRLVFRGRIGSAHKHAHAALQIVTLTDGAVSLSDADGQRLSASAAVIAAGAAHSIDTGTGSGVMVYLEPTSVVGRQVTRLFGSTIRPDVHEWVRLGAGILNIDARQPLSSAADDVIARLVGPKEQASGALHPSVEAVVGMLPDMLSGPVKLTDVAKAVHLSADRLGRLMAQEVGMSFPAYVRWSRLIRAMAVARDGGTITDAAHAAGFSDSSHANRAFHEMFGLAPIDARRGVRLT</sequence>
<dbReference type="Gene3D" id="1.10.10.60">
    <property type="entry name" value="Homeodomain-like"/>
    <property type="match status" value="1"/>
</dbReference>
<evidence type="ECO:0000313" key="9">
    <source>
        <dbReference type="Proteomes" id="UP000193622"/>
    </source>
</evidence>
<reference evidence="7 9" key="1">
    <citation type="submission" date="2016-01" db="EMBL/GenBank/DDBJ databases">
        <title>The new phylogeny of the genus Mycobacterium.</title>
        <authorList>
            <person name="Tarcisio F."/>
            <person name="Conor M."/>
            <person name="Antonella G."/>
            <person name="Elisabetta G."/>
            <person name="Giulia F.S."/>
            <person name="Sara T."/>
            <person name="Anna F."/>
            <person name="Clotilde B."/>
            <person name="Roberto B."/>
            <person name="Veronica D.S."/>
            <person name="Fabio R."/>
            <person name="Monica P."/>
            <person name="Olivier J."/>
            <person name="Enrico T."/>
            <person name="Nicola S."/>
        </authorList>
    </citation>
    <scope>NUCLEOTIDE SEQUENCE [LARGE SCALE GENOMIC DNA]</scope>
    <source>
        <strain evidence="7 9">DSM 45541</strain>
    </source>
</reference>
<dbReference type="PROSITE" id="PS01124">
    <property type="entry name" value="HTH_ARAC_FAMILY_2"/>
    <property type="match status" value="1"/>
</dbReference>
<dbReference type="EMBL" id="LQPC01000046">
    <property type="protein sequence ID" value="ORV84782.1"/>
    <property type="molecule type" value="Genomic_DNA"/>
</dbReference>
<evidence type="ECO:0000313" key="10">
    <source>
        <dbReference type="Proteomes" id="UP001084650"/>
    </source>
</evidence>
<keyword evidence="3" id="KW-0804">Transcription</keyword>
<dbReference type="EMBL" id="LWCS01000013">
    <property type="protein sequence ID" value="OAN40394.1"/>
    <property type="molecule type" value="Genomic_DNA"/>
</dbReference>
<dbReference type="GO" id="GO:0003700">
    <property type="term" value="F:DNA-binding transcription factor activity"/>
    <property type="evidence" value="ECO:0007669"/>
    <property type="project" value="InterPro"/>
</dbReference>
<dbReference type="Pfam" id="PF12833">
    <property type="entry name" value="HTH_18"/>
    <property type="match status" value="1"/>
</dbReference>
<evidence type="ECO:0000256" key="1">
    <source>
        <dbReference type="ARBA" id="ARBA00023015"/>
    </source>
</evidence>
<dbReference type="InterPro" id="IPR009057">
    <property type="entry name" value="Homeodomain-like_sf"/>
</dbReference>
<evidence type="ECO:0000313" key="6">
    <source>
        <dbReference type="EMBL" id="OAN40394.1"/>
    </source>
</evidence>
<dbReference type="AlphaFoldDB" id="A0A178LZL3"/>
<evidence type="ECO:0000256" key="3">
    <source>
        <dbReference type="ARBA" id="ARBA00023163"/>
    </source>
</evidence>
<dbReference type="SMART" id="SM00342">
    <property type="entry name" value="HTH_ARAC"/>
    <property type="match status" value="1"/>
</dbReference>
<gene>
    <name evidence="6" type="ORF">A4X20_14965</name>
    <name evidence="7" type="ORF">AWC12_21440</name>
    <name evidence="5" type="ORF">OY187_31380</name>
</gene>
<dbReference type="InterPro" id="IPR018060">
    <property type="entry name" value="HTH_AraC"/>
</dbReference>
<keyword evidence="2" id="KW-0238">DNA-binding</keyword>
<keyword evidence="10" id="KW-1185">Reference proteome</keyword>
<dbReference type="SUPFAM" id="SSF46689">
    <property type="entry name" value="Homeodomain-like"/>
    <property type="match status" value="1"/>
</dbReference>
<dbReference type="GO" id="GO:0043565">
    <property type="term" value="F:sequence-specific DNA binding"/>
    <property type="evidence" value="ECO:0007669"/>
    <property type="project" value="InterPro"/>
</dbReference>
<evidence type="ECO:0000259" key="4">
    <source>
        <dbReference type="PROSITE" id="PS01124"/>
    </source>
</evidence>
<dbReference type="PANTHER" id="PTHR46796">
    <property type="entry name" value="HTH-TYPE TRANSCRIPTIONAL ACTIVATOR RHAS-RELATED"/>
    <property type="match status" value="1"/>
</dbReference>
<evidence type="ECO:0000313" key="7">
    <source>
        <dbReference type="EMBL" id="ORV84782.1"/>
    </source>
</evidence>
<keyword evidence="1" id="KW-0805">Transcription regulation</keyword>
<reference evidence="6 8" key="2">
    <citation type="submission" date="2016-04" db="EMBL/GenBank/DDBJ databases">
        <title>Draft Genome Sequences of Staphylococcus capitis Strain H36, S. capitis Strain H65, S. cohnii Strain H62, S. hominis Strain H69, Mycobacterium iranicum Strain H39, Plantibacter sp. Strain H53, Pseudomonas oryzihabitans Strain H72, and Microbacterium sp. Strain H83, isolated from residential settings.</title>
        <authorList>
            <person name="Lymperopoulou D."/>
            <person name="Adams R.I."/>
            <person name="Lindow S."/>
            <person name="Coil D.A."/>
            <person name="Jospin G."/>
            <person name="Eisen J.A."/>
        </authorList>
    </citation>
    <scope>NUCLEOTIDE SEQUENCE [LARGE SCALE GENOMIC DNA]</scope>
    <source>
        <strain evidence="6 8">H39</strain>
    </source>
</reference>
<dbReference type="Proteomes" id="UP001084650">
    <property type="component" value="Unassembled WGS sequence"/>
</dbReference>
<evidence type="ECO:0000256" key="2">
    <source>
        <dbReference type="ARBA" id="ARBA00023125"/>
    </source>
</evidence>
<dbReference type="RefSeq" id="WP_036466280.1">
    <property type="nucleotide sequence ID" value="NZ_JAPQYE010000041.1"/>
</dbReference>
<dbReference type="eggNOG" id="COG2207">
    <property type="taxonomic scope" value="Bacteria"/>
</dbReference>
<evidence type="ECO:0000313" key="8">
    <source>
        <dbReference type="Proteomes" id="UP000078396"/>
    </source>
</evidence>
<name>A0A178LZL3_MYCIR</name>
<protein>
    <submittedName>
        <fullName evidence="6">AraC family transcriptional regulator</fullName>
    </submittedName>
    <submittedName>
        <fullName evidence="5">Helix-turn-helix transcriptional regulator</fullName>
    </submittedName>
</protein>
<comment type="caution">
    <text evidence="6">The sequence shown here is derived from an EMBL/GenBank/DDBJ whole genome shotgun (WGS) entry which is preliminary data.</text>
</comment>
<reference evidence="5" key="3">
    <citation type="submission" date="2022-12" db="EMBL/GenBank/DDBJ databases">
        <title>Whole genome sequence of Mycolicibacterium iranicum strain SBH312.</title>
        <authorList>
            <person name="Jani J."/>
            <person name="Arifin Mustapha Z."/>
            <person name="Ahmed K."/>
            <person name="Kai Ling C."/>
        </authorList>
    </citation>
    <scope>NUCLEOTIDE SEQUENCE</scope>
    <source>
        <strain evidence="5">SBH312</strain>
    </source>
</reference>
<accession>A0A178LZL3</accession>
<dbReference type="Proteomes" id="UP000078396">
    <property type="component" value="Unassembled WGS sequence"/>
</dbReference>
<dbReference type="STRING" id="912594.AWC12_21440"/>
<dbReference type="InterPro" id="IPR050204">
    <property type="entry name" value="AraC_XylS_family_regulators"/>
</dbReference>
<proteinExistence type="predicted"/>
<organism evidence="6 8">
    <name type="scientific">Mycolicibacterium iranicum</name>
    <name type="common">Mycobacterium iranicum</name>
    <dbReference type="NCBI Taxonomy" id="912594"/>
    <lineage>
        <taxon>Bacteria</taxon>
        <taxon>Bacillati</taxon>
        <taxon>Actinomycetota</taxon>
        <taxon>Actinomycetes</taxon>
        <taxon>Mycobacteriales</taxon>
        <taxon>Mycobacteriaceae</taxon>
        <taxon>Mycolicibacterium</taxon>
    </lineage>
</organism>
<feature type="domain" description="HTH araC/xylS-type" evidence="4">
    <location>
        <begin position="155"/>
        <end position="252"/>
    </location>
</feature>
<dbReference type="Proteomes" id="UP000193622">
    <property type="component" value="Unassembled WGS sequence"/>
</dbReference>
<evidence type="ECO:0000313" key="5">
    <source>
        <dbReference type="EMBL" id="MCZ0732557.1"/>
    </source>
</evidence>
<dbReference type="EMBL" id="JAPQYE010000041">
    <property type="protein sequence ID" value="MCZ0732557.1"/>
    <property type="molecule type" value="Genomic_DNA"/>
</dbReference>
<dbReference type="OrthoDB" id="4549023at2"/>